<dbReference type="EMBL" id="JACNJZ010000140">
    <property type="protein sequence ID" value="MBC8318251.1"/>
    <property type="molecule type" value="Genomic_DNA"/>
</dbReference>
<feature type="transmembrane region" description="Helical" evidence="1">
    <location>
        <begin position="98"/>
        <end position="116"/>
    </location>
</feature>
<feature type="transmembrane region" description="Helical" evidence="1">
    <location>
        <begin position="194"/>
        <end position="212"/>
    </location>
</feature>
<proteinExistence type="predicted"/>
<accession>A0A8J6NCM8</accession>
<dbReference type="Pfam" id="PF00892">
    <property type="entry name" value="EamA"/>
    <property type="match status" value="2"/>
</dbReference>
<dbReference type="Gene3D" id="1.10.3730.20">
    <property type="match status" value="1"/>
</dbReference>
<feature type="domain" description="EamA" evidence="2">
    <location>
        <begin position="9"/>
        <end position="139"/>
    </location>
</feature>
<sequence>MPDSLLLHWVPLGLLCAFSLASADALTKKFFGDYSGWQILVIRFVAPGILLLPLVFLNPLPAVPPVFWLLIFLLIPLELLAMWLYMLAIKDNPLHLTLPYLAFTPVFNILTAYIILGETVSFAGLGGIFLVVAGAFFLNIDTEKSLTWTSVLTPFSTIVRVRGSRLMLCVAMIYSVASVLGKMAVLHATPASFGPFYFAVLGIAALAITLLRKSGDVAILVKKWKEALMVGAFMGVMIITHFMAIARVEVAYFISLKRTSLLFGIVYGALLFKERSLRSHFMAGLLMLAGVALIVIK</sequence>
<dbReference type="Proteomes" id="UP000614424">
    <property type="component" value="Unassembled WGS sequence"/>
</dbReference>
<feature type="transmembrane region" description="Helical" evidence="1">
    <location>
        <begin position="250"/>
        <end position="272"/>
    </location>
</feature>
<keyword evidence="1" id="KW-1133">Transmembrane helix</keyword>
<evidence type="ECO:0000259" key="2">
    <source>
        <dbReference type="Pfam" id="PF00892"/>
    </source>
</evidence>
<name>A0A8J6NCM8_9BACT</name>
<protein>
    <submittedName>
        <fullName evidence="3">EamA family transporter</fullName>
    </submittedName>
</protein>
<dbReference type="InterPro" id="IPR037185">
    <property type="entry name" value="EmrE-like"/>
</dbReference>
<comment type="caution">
    <text evidence="3">The sequence shown here is derived from an EMBL/GenBank/DDBJ whole genome shotgun (WGS) entry which is preliminary data.</text>
</comment>
<keyword evidence="1" id="KW-0812">Transmembrane</keyword>
<feature type="transmembrane region" description="Helical" evidence="1">
    <location>
        <begin position="224"/>
        <end position="244"/>
    </location>
</feature>
<evidence type="ECO:0000256" key="1">
    <source>
        <dbReference type="SAM" id="Phobius"/>
    </source>
</evidence>
<gene>
    <name evidence="3" type="ORF">H8E41_10125</name>
</gene>
<dbReference type="InterPro" id="IPR000620">
    <property type="entry name" value="EamA_dom"/>
</dbReference>
<dbReference type="AlphaFoldDB" id="A0A8J6NCM8"/>
<reference evidence="3 4" key="1">
    <citation type="submission" date="2020-08" db="EMBL/GenBank/DDBJ databases">
        <title>Bridging the membrane lipid divide: bacteria of the FCB group superphylum have the potential to synthesize archaeal ether lipids.</title>
        <authorList>
            <person name="Villanueva L."/>
            <person name="Von Meijenfeldt F.A.B."/>
            <person name="Westbye A.B."/>
            <person name="Yadav S."/>
            <person name="Hopmans E.C."/>
            <person name="Dutilh B.E."/>
            <person name="Sinninghe Damste J.S."/>
        </authorList>
    </citation>
    <scope>NUCLEOTIDE SEQUENCE [LARGE SCALE GENOMIC DNA]</scope>
    <source>
        <strain evidence="3">NIOZ-UU47</strain>
    </source>
</reference>
<organism evidence="3 4">
    <name type="scientific">Candidatus Desulfobia pelagia</name>
    <dbReference type="NCBI Taxonomy" id="2841692"/>
    <lineage>
        <taxon>Bacteria</taxon>
        <taxon>Pseudomonadati</taxon>
        <taxon>Thermodesulfobacteriota</taxon>
        <taxon>Desulfobulbia</taxon>
        <taxon>Desulfobulbales</taxon>
        <taxon>Desulfobulbaceae</taxon>
        <taxon>Candidatus Desulfobia</taxon>
    </lineage>
</organism>
<dbReference type="PANTHER" id="PTHR22911:SF137">
    <property type="entry name" value="SOLUTE CARRIER FAMILY 35 MEMBER G2-RELATED"/>
    <property type="match status" value="1"/>
</dbReference>
<feature type="transmembrane region" description="Helical" evidence="1">
    <location>
        <begin position="39"/>
        <end position="60"/>
    </location>
</feature>
<feature type="transmembrane region" description="Helical" evidence="1">
    <location>
        <begin position="279"/>
        <end position="296"/>
    </location>
</feature>
<evidence type="ECO:0000313" key="3">
    <source>
        <dbReference type="EMBL" id="MBC8318251.1"/>
    </source>
</evidence>
<dbReference type="GO" id="GO:0016020">
    <property type="term" value="C:membrane"/>
    <property type="evidence" value="ECO:0007669"/>
    <property type="project" value="InterPro"/>
</dbReference>
<keyword evidence="1" id="KW-0472">Membrane</keyword>
<feature type="transmembrane region" description="Helical" evidence="1">
    <location>
        <begin position="6"/>
        <end position="27"/>
    </location>
</feature>
<feature type="transmembrane region" description="Helical" evidence="1">
    <location>
        <begin position="166"/>
        <end position="188"/>
    </location>
</feature>
<feature type="transmembrane region" description="Helical" evidence="1">
    <location>
        <begin position="66"/>
        <end position="86"/>
    </location>
</feature>
<dbReference type="SUPFAM" id="SSF103481">
    <property type="entry name" value="Multidrug resistance efflux transporter EmrE"/>
    <property type="match status" value="2"/>
</dbReference>
<dbReference type="PANTHER" id="PTHR22911">
    <property type="entry name" value="ACYL-MALONYL CONDENSING ENZYME-RELATED"/>
    <property type="match status" value="1"/>
</dbReference>
<feature type="transmembrane region" description="Helical" evidence="1">
    <location>
        <begin position="122"/>
        <end position="140"/>
    </location>
</feature>
<feature type="domain" description="EamA" evidence="2">
    <location>
        <begin position="166"/>
        <end position="295"/>
    </location>
</feature>
<evidence type="ECO:0000313" key="4">
    <source>
        <dbReference type="Proteomes" id="UP000614424"/>
    </source>
</evidence>